<evidence type="ECO:0000256" key="1">
    <source>
        <dbReference type="SAM" id="MobiDB-lite"/>
    </source>
</evidence>
<dbReference type="Gene3D" id="1.20.120.20">
    <property type="entry name" value="Apolipoprotein"/>
    <property type="match status" value="1"/>
</dbReference>
<sequence>MGVAPPAQAAAVQRDVRLQSGVQIFPPPDQIPDLTGGFGTQVYNQFQTVGAQVETAFVNNFNLLALLQAAGIDPTSAVAGGLNDVLGGALGGLPVNVEDLLGIDLNDPLSAAGVNVITTGGLFTLIRLLGVDLGWVPSFPNSVADEINGTPYLDVSLDSIFKALGLPTSGLKFDSLKAALELLGITLPPLSTNAADVRIPIVAGWGFGAFAAGAAYQQVVDDLPNQPGGANYTGTNPLLGSFTILPMILIDNPGRANGGILARAYPLFGLLGIDTVTPDTQVQSSGTSIVSGIPVVGDIPLFGLTPGGANLIPIKIDATAEYLPLSDFAAWPNPFTMANNVAAGLFPTYILRNQSLDTLGTVLVDQVVSQLGADITDYLDNPGDDPQLGPKLNIYITIPANSLPLLEPTYLAYDVVNLLTGANLNNPIGTALSPVLTSLVNLGYTDVSYNPTTGIYERSLDEADVPTAFGTLPADVDWEQVPGHLVNNLVTGIQKAISDGLVSQTPVSNPIKTLLGLLGVGNSATGSALDLSALTDVGTQALTKTSFEPQAITKTNVGTETVNLKSVVDAPAGDGNAEKLSTRADDARRELDKSVEAAGERTKASAAKAREHTAKAVKDAQERVNKLAEDGRKQIKSAADGLQRGAEKAVGDVKDGVKKAGESVKPAKKAEKKAEKKDAKNDAA</sequence>
<feature type="compositionally biased region" description="Basic and acidic residues" evidence="1">
    <location>
        <begin position="576"/>
        <end position="633"/>
    </location>
</feature>
<dbReference type="AlphaFoldDB" id="K0V4C0"/>
<gene>
    <name evidence="2" type="ORF">MFORT_11006</name>
</gene>
<dbReference type="PATRIC" id="fig|1214102.3.peg.2193"/>
<protein>
    <submittedName>
        <fullName evidence="2">Uncharacterized protein</fullName>
    </submittedName>
</protein>
<name>K0V4C0_MYCFO</name>
<feature type="compositionally biased region" description="Basic and acidic residues" evidence="1">
    <location>
        <begin position="645"/>
        <end position="662"/>
    </location>
</feature>
<dbReference type="EMBL" id="ALQB01000036">
    <property type="protein sequence ID" value="EJZ14172.1"/>
    <property type="molecule type" value="Genomic_DNA"/>
</dbReference>
<feature type="region of interest" description="Disordered" evidence="1">
    <location>
        <begin position="569"/>
        <end position="684"/>
    </location>
</feature>
<dbReference type="HOGENOM" id="CLU_335494_0_0_11"/>
<dbReference type="SUPFAM" id="SSF58113">
    <property type="entry name" value="Apolipoprotein A-I"/>
    <property type="match status" value="1"/>
</dbReference>
<feature type="compositionally biased region" description="Basic and acidic residues" evidence="1">
    <location>
        <begin position="668"/>
        <end position="684"/>
    </location>
</feature>
<proteinExistence type="predicted"/>
<accession>K0V4C0</accession>
<dbReference type="Proteomes" id="UP000006043">
    <property type="component" value="Unassembled WGS sequence"/>
</dbReference>
<evidence type="ECO:0000313" key="2">
    <source>
        <dbReference type="EMBL" id="EJZ14172.1"/>
    </source>
</evidence>
<comment type="caution">
    <text evidence="2">The sequence shown here is derived from an EMBL/GenBank/DDBJ whole genome shotgun (WGS) entry which is preliminary data.</text>
</comment>
<evidence type="ECO:0000313" key="3">
    <source>
        <dbReference type="Proteomes" id="UP000006043"/>
    </source>
</evidence>
<reference evidence="2 3" key="1">
    <citation type="journal article" date="2012" name="J. Bacteriol.">
        <title>Complete Genome Sequence of Mycobacterium fortuitum subsp. fortuitum Type Strain DSM46621.</title>
        <authorList>
            <person name="Ho Y.S."/>
            <person name="Adroub S.A."/>
            <person name="Aleisa F."/>
            <person name="Mahmood H."/>
            <person name="Othoum G."/>
            <person name="Rashid F."/>
            <person name="Zaher M."/>
            <person name="Ali S."/>
            <person name="Bitter W."/>
            <person name="Pain A."/>
            <person name="Abdallah A.M."/>
        </authorList>
    </citation>
    <scope>NUCLEOTIDE SEQUENCE [LARGE SCALE GENOMIC DNA]</scope>
    <source>
        <strain evidence="3">DSM46621</strain>
    </source>
</reference>
<organism evidence="2 3">
    <name type="scientific">Mycolicibacterium fortuitum subsp. fortuitum DSM 46621 = ATCC 6841 = JCM 6387</name>
    <dbReference type="NCBI Taxonomy" id="1214102"/>
    <lineage>
        <taxon>Bacteria</taxon>
        <taxon>Bacillati</taxon>
        <taxon>Actinomycetota</taxon>
        <taxon>Actinomycetes</taxon>
        <taxon>Mycobacteriales</taxon>
        <taxon>Mycobacteriaceae</taxon>
        <taxon>Mycolicibacterium</taxon>
    </lineage>
</organism>